<dbReference type="InterPro" id="IPR036770">
    <property type="entry name" value="Ankyrin_rpt-contain_sf"/>
</dbReference>
<evidence type="ECO:0000256" key="2">
    <source>
        <dbReference type="SAM" id="MobiDB-lite"/>
    </source>
</evidence>
<protein>
    <submittedName>
        <fullName evidence="3">Uncharacterized protein</fullName>
    </submittedName>
</protein>
<sequence>MGSAKVTNISNMAEEKKKSIKCIIKNFFGKKKDKDKDYKDKDSDIRHKDIRQETPKAIPVETLLENFKKLEIEKQKHKEEKDELENFSFNKVQDDELDNFTVKVVETERRTERTGRIESHSSQDSGFSEKDVDDKNDDVLKSSDIAQTDNSVHIKDEKTHKEDEKKEGDVKKVGKDVEEGNDVTKPEDDAKEDEVIESMQNLKIEDGKKKTQVVPLRRGPMRNKVGDFAHAPRPYGLEADNSFRQINQVNKHTFSGGQVIVASRLQSYPAEDQKDDTNQELQHFADGLAMCGVQLDGQPFDLDIIQEYLDEKTSTVPETSIPPASMPSIMMSPTSMNMSPTSMNMSPTSIVMSPTSTLMSETSLMESETSNLIDEFIKDPNCQEHLQTISTIVQKEIENENPIEELENTNHLNYEPIESLDSLLGLEEDRLYSNIFPTPPSAENLYSPKNDVYNHFLTPPRSDTALSPMSDTTLLYQTNSDYSLSPKSDCEKYQEIPQFTEDISFVSEHEESTDKKGRERNPSTSSLSMKNFKDMQKELAAGFTKKECCQINRKPCKQIFQEHLKNLKPEERKSICLKVASMDLKTVYGVLHHVLLGLSRGTPEEDLHLALFPLLCERVLTQKPQLFLEDFGLSLLKAATMRCPQRPLMARYLVQCIRTAVKLDPAAVQGKDCLYREVDAQGDTLVTACARAGDSYAAVLAELLRRDHNDLPLFNVQHGNTEGYSALHVACRQHTAAAPCLHVVHVLLEHGGADIWKGDSKGGDTAVHMAVNSASCELQLVLLLFRHLDRKLWKKLAHVPNRSSVTPLDYARCAAKSTTRQNYPPEVLDFLKKCR</sequence>
<dbReference type="AlphaFoldDB" id="A0A1E1WFK0"/>
<feature type="coiled-coil region" evidence="1">
    <location>
        <begin position="60"/>
        <end position="87"/>
    </location>
</feature>
<gene>
    <name evidence="3" type="ORF">g.15484</name>
</gene>
<keyword evidence="1" id="KW-0175">Coiled coil</keyword>
<dbReference type="OrthoDB" id="71307at2759"/>
<feature type="region of interest" description="Disordered" evidence="2">
    <location>
        <begin position="108"/>
        <end position="189"/>
    </location>
</feature>
<feature type="region of interest" description="Disordered" evidence="2">
    <location>
        <begin position="32"/>
        <end position="56"/>
    </location>
</feature>
<accession>A0A1E1WFK0</accession>
<proteinExistence type="predicted"/>
<evidence type="ECO:0000256" key="1">
    <source>
        <dbReference type="SAM" id="Coils"/>
    </source>
</evidence>
<feature type="compositionally biased region" description="Basic and acidic residues" evidence="2">
    <location>
        <begin position="108"/>
        <end position="141"/>
    </location>
</feature>
<organism evidence="3">
    <name type="scientific">Pectinophora gossypiella</name>
    <name type="common">Cotton pink bollworm</name>
    <name type="synonym">Depressaria gossypiella</name>
    <dbReference type="NCBI Taxonomy" id="13191"/>
    <lineage>
        <taxon>Eukaryota</taxon>
        <taxon>Metazoa</taxon>
        <taxon>Ecdysozoa</taxon>
        <taxon>Arthropoda</taxon>
        <taxon>Hexapoda</taxon>
        <taxon>Insecta</taxon>
        <taxon>Pterygota</taxon>
        <taxon>Neoptera</taxon>
        <taxon>Endopterygota</taxon>
        <taxon>Lepidoptera</taxon>
        <taxon>Glossata</taxon>
        <taxon>Ditrysia</taxon>
        <taxon>Gelechioidea</taxon>
        <taxon>Gelechiidae</taxon>
        <taxon>Apatetrinae</taxon>
        <taxon>Pectinophora</taxon>
    </lineage>
</organism>
<dbReference type="SUPFAM" id="SSF48403">
    <property type="entry name" value="Ankyrin repeat"/>
    <property type="match status" value="1"/>
</dbReference>
<feature type="compositionally biased region" description="Basic and acidic residues" evidence="2">
    <location>
        <begin position="507"/>
        <end position="521"/>
    </location>
</feature>
<evidence type="ECO:0000313" key="3">
    <source>
        <dbReference type="EMBL" id="JAT85641.1"/>
    </source>
</evidence>
<reference evidence="3" key="1">
    <citation type="submission" date="2015-09" db="EMBL/GenBank/DDBJ databases">
        <title>De novo assembly of Pectinophora gossypiella (Pink Bollworm) gut transcriptome.</title>
        <authorList>
            <person name="Tassone E.E."/>
        </authorList>
    </citation>
    <scope>NUCLEOTIDE SEQUENCE</scope>
</reference>
<feature type="region of interest" description="Disordered" evidence="2">
    <location>
        <begin position="505"/>
        <end position="528"/>
    </location>
</feature>
<dbReference type="Gene3D" id="1.25.40.20">
    <property type="entry name" value="Ankyrin repeat-containing domain"/>
    <property type="match status" value="1"/>
</dbReference>
<dbReference type="EMBL" id="GDQN01005413">
    <property type="protein sequence ID" value="JAT85641.1"/>
    <property type="molecule type" value="Transcribed_RNA"/>
</dbReference>
<name>A0A1E1WFK0_PECGO</name>
<feature type="compositionally biased region" description="Basic and acidic residues" evidence="2">
    <location>
        <begin position="32"/>
        <end position="54"/>
    </location>
</feature>
<feature type="compositionally biased region" description="Basic and acidic residues" evidence="2">
    <location>
        <begin position="152"/>
        <end position="188"/>
    </location>
</feature>